<reference evidence="3 4" key="1">
    <citation type="submission" date="2022-05" db="EMBL/GenBank/DDBJ databases">
        <authorList>
            <consortium name="Genoscope - CEA"/>
            <person name="William W."/>
        </authorList>
    </citation>
    <scope>NUCLEOTIDE SEQUENCE [LARGE SCALE GENOMIC DNA]</scope>
</reference>
<evidence type="ECO:0000256" key="2">
    <source>
        <dbReference type="SAM" id="SignalP"/>
    </source>
</evidence>
<dbReference type="Gene3D" id="2.10.60.10">
    <property type="entry name" value="CD59"/>
    <property type="match status" value="1"/>
</dbReference>
<keyword evidence="1" id="KW-0812">Transmembrane</keyword>
<protein>
    <recommendedName>
        <fullName evidence="5">UPAR/Ly6 domain-containing protein</fullName>
    </recommendedName>
</protein>
<dbReference type="InterPro" id="IPR045860">
    <property type="entry name" value="Snake_toxin-like_sf"/>
</dbReference>
<name>A0ABN8Q132_9CNID</name>
<dbReference type="EMBL" id="CALNXK010000099">
    <property type="protein sequence ID" value="CAH3154826.1"/>
    <property type="molecule type" value="Genomic_DNA"/>
</dbReference>
<gene>
    <name evidence="3" type="ORF">PLOB_00050194</name>
</gene>
<evidence type="ECO:0000313" key="3">
    <source>
        <dbReference type="EMBL" id="CAH3154826.1"/>
    </source>
</evidence>
<keyword evidence="2" id="KW-0732">Signal</keyword>
<proteinExistence type="predicted"/>
<feature type="signal peptide" evidence="2">
    <location>
        <begin position="1"/>
        <end position="19"/>
    </location>
</feature>
<evidence type="ECO:0000256" key="1">
    <source>
        <dbReference type="SAM" id="Phobius"/>
    </source>
</evidence>
<evidence type="ECO:0008006" key="5">
    <source>
        <dbReference type="Google" id="ProtNLM"/>
    </source>
</evidence>
<evidence type="ECO:0000313" key="4">
    <source>
        <dbReference type="Proteomes" id="UP001159405"/>
    </source>
</evidence>
<dbReference type="SUPFAM" id="SSF57302">
    <property type="entry name" value="Snake toxin-like"/>
    <property type="match status" value="1"/>
</dbReference>
<comment type="caution">
    <text evidence="3">The sequence shown here is derived from an EMBL/GenBank/DDBJ whole genome shotgun (WGS) entry which is preliminary data.</text>
</comment>
<feature type="transmembrane region" description="Helical" evidence="1">
    <location>
        <begin position="110"/>
        <end position="130"/>
    </location>
</feature>
<accession>A0ABN8Q132</accession>
<sequence length="131" mass="14590">MKAISFVFALILCISLGYCHDHKSCYYCRSKNGWDDCSSRMEEIACSAEQDACAKLYFEGKLNYTDIKGYVKDCSVKSSCNQDLCKTLKPSGATFNKCEVHCCEGDLCNAATVTLVSAFLLFACVFLAFFR</sequence>
<keyword evidence="1" id="KW-0472">Membrane</keyword>
<dbReference type="Proteomes" id="UP001159405">
    <property type="component" value="Unassembled WGS sequence"/>
</dbReference>
<organism evidence="3 4">
    <name type="scientific">Porites lobata</name>
    <dbReference type="NCBI Taxonomy" id="104759"/>
    <lineage>
        <taxon>Eukaryota</taxon>
        <taxon>Metazoa</taxon>
        <taxon>Cnidaria</taxon>
        <taxon>Anthozoa</taxon>
        <taxon>Hexacorallia</taxon>
        <taxon>Scleractinia</taxon>
        <taxon>Fungiina</taxon>
        <taxon>Poritidae</taxon>
        <taxon>Porites</taxon>
    </lineage>
</organism>
<keyword evidence="1" id="KW-1133">Transmembrane helix</keyword>
<feature type="chain" id="PRO_5046609986" description="UPAR/Ly6 domain-containing protein" evidence="2">
    <location>
        <begin position="20"/>
        <end position="131"/>
    </location>
</feature>
<dbReference type="CDD" id="cd00117">
    <property type="entry name" value="TFP"/>
    <property type="match status" value="1"/>
</dbReference>
<keyword evidence="4" id="KW-1185">Reference proteome</keyword>